<dbReference type="InterPro" id="IPR011990">
    <property type="entry name" value="TPR-like_helical_dom_sf"/>
</dbReference>
<dbReference type="Proteomes" id="UP000540989">
    <property type="component" value="Unassembled WGS sequence"/>
</dbReference>
<dbReference type="InterPro" id="IPR019734">
    <property type="entry name" value="TPR_rpt"/>
</dbReference>
<sequence length="306" mass="33673">MMRTLPIRLFSVLSLLAFSIPLSGQTGIPVSSRGSDDAARAISHSTPEWKMVEPHLPNPSTANVADLEMQGDLLRIRRFLEDALDYYGYALKRGGEPGALLNKIGVTQLEMGNEPIARAFFQQAVKVKRGDPQSWNNLGAVQFIDHDFPAAIRSYKHAIKLNKKSAVSHSNLGIAYIEAKDVSSAKSELTMALKLDPDIFQRTASNGSSLHMITTGDRANFCFQMAKVYARLHNEPEMLHSLETAAEAGFNVQAEMAKDYDLARYVRDPRVVNLLMVAKSLRDSRIAHSSLVSALPPASTPVEPAR</sequence>
<dbReference type="EMBL" id="JACHIP010000001">
    <property type="protein sequence ID" value="MBB5055958.1"/>
    <property type="molecule type" value="Genomic_DNA"/>
</dbReference>
<dbReference type="Gene3D" id="1.25.40.10">
    <property type="entry name" value="Tetratricopeptide repeat domain"/>
    <property type="match status" value="1"/>
</dbReference>
<evidence type="ECO:0000313" key="4">
    <source>
        <dbReference type="Proteomes" id="UP000540989"/>
    </source>
</evidence>
<comment type="caution">
    <text evidence="3">The sequence shown here is derived from an EMBL/GenBank/DDBJ whole genome shotgun (WGS) entry which is preliminary data.</text>
</comment>
<protein>
    <submittedName>
        <fullName evidence="3">Tetratricopeptide (TPR) repeat protein</fullName>
    </submittedName>
</protein>
<dbReference type="AlphaFoldDB" id="A0A7W7Z9S9"/>
<feature type="repeat" description="TPR" evidence="1">
    <location>
        <begin position="166"/>
        <end position="199"/>
    </location>
</feature>
<feature type="chain" id="PRO_5031028133" evidence="2">
    <location>
        <begin position="25"/>
        <end position="306"/>
    </location>
</feature>
<dbReference type="SUPFAM" id="SSF48452">
    <property type="entry name" value="TPR-like"/>
    <property type="match status" value="1"/>
</dbReference>
<reference evidence="3 4" key="1">
    <citation type="submission" date="2020-08" db="EMBL/GenBank/DDBJ databases">
        <title>Genomic Encyclopedia of Type Strains, Phase IV (KMG-V): Genome sequencing to study the core and pangenomes of soil and plant-associated prokaryotes.</title>
        <authorList>
            <person name="Whitman W."/>
        </authorList>
    </citation>
    <scope>NUCLEOTIDE SEQUENCE [LARGE SCALE GENOMIC DNA]</scope>
    <source>
        <strain evidence="3 4">M8UP14</strain>
    </source>
</reference>
<proteinExistence type="predicted"/>
<evidence type="ECO:0000256" key="2">
    <source>
        <dbReference type="SAM" id="SignalP"/>
    </source>
</evidence>
<name>A0A7W7Z9S9_9BACT</name>
<feature type="signal peptide" evidence="2">
    <location>
        <begin position="1"/>
        <end position="24"/>
    </location>
</feature>
<evidence type="ECO:0000256" key="1">
    <source>
        <dbReference type="PROSITE-ProRule" id="PRU00339"/>
    </source>
</evidence>
<dbReference type="RefSeq" id="WP_184213676.1">
    <property type="nucleotide sequence ID" value="NZ_JACHIP010000001.1"/>
</dbReference>
<gene>
    <name evidence="3" type="ORF">HDF16_000627</name>
</gene>
<evidence type="ECO:0000313" key="3">
    <source>
        <dbReference type="EMBL" id="MBB5055958.1"/>
    </source>
</evidence>
<keyword evidence="4" id="KW-1185">Reference proteome</keyword>
<organism evidence="3 4">
    <name type="scientific">Granulicella aggregans</name>
    <dbReference type="NCBI Taxonomy" id="474949"/>
    <lineage>
        <taxon>Bacteria</taxon>
        <taxon>Pseudomonadati</taxon>
        <taxon>Acidobacteriota</taxon>
        <taxon>Terriglobia</taxon>
        <taxon>Terriglobales</taxon>
        <taxon>Acidobacteriaceae</taxon>
        <taxon>Granulicella</taxon>
    </lineage>
</organism>
<dbReference type="SMART" id="SM00028">
    <property type="entry name" value="TPR"/>
    <property type="match status" value="3"/>
</dbReference>
<keyword evidence="1" id="KW-0802">TPR repeat</keyword>
<keyword evidence="2" id="KW-0732">Signal</keyword>
<accession>A0A7W7Z9S9</accession>
<feature type="repeat" description="TPR" evidence="1">
    <location>
        <begin position="132"/>
        <end position="165"/>
    </location>
</feature>
<dbReference type="PROSITE" id="PS50005">
    <property type="entry name" value="TPR"/>
    <property type="match status" value="2"/>
</dbReference>